<evidence type="ECO:0000256" key="1">
    <source>
        <dbReference type="ARBA" id="ARBA00023015"/>
    </source>
</evidence>
<dbReference type="PANTHER" id="PTHR43280">
    <property type="entry name" value="ARAC-FAMILY TRANSCRIPTIONAL REGULATOR"/>
    <property type="match status" value="1"/>
</dbReference>
<dbReference type="InterPro" id="IPR037923">
    <property type="entry name" value="HTH-like"/>
</dbReference>
<reference evidence="6" key="1">
    <citation type="submission" date="2017-11" db="EMBL/GenBank/DDBJ databases">
        <authorList>
            <person name="Zhu W."/>
        </authorList>
    </citation>
    <scope>NUCLEOTIDE SEQUENCE [LARGE SCALE GENOMIC DNA]</scope>
    <source>
        <strain evidence="6">CAU 1051</strain>
    </source>
</reference>
<gene>
    <name evidence="5" type="ORF">CWR45_09815</name>
</gene>
<keyword evidence="1" id="KW-0805">Transcription regulation</keyword>
<dbReference type="SUPFAM" id="SSF46689">
    <property type="entry name" value="Homeodomain-like"/>
    <property type="match status" value="2"/>
</dbReference>
<sequence>MIYLKESILSVYRAQGKWANMDYHSHQEYEIYFFHGGSCRYLIHNQIYELEPGDILLMDGLTLHKPNIPNNSEYIRSIIHFSPQWIAGMLKEIGALHLLDVFKKLHHCLIRTRENQESKKLEQIVKLLADISRSAHMNDGTGELEQKALLLQILIMVNRLGQAESKKLQTTKPDKAKHAENIVSYIQDNYMQKLSIEVISDALNLSRSYVSHVFKEMTGFTVMEYVMGYRLTQVKFLLEMEPDKALKDIAIECGFESVPHFSRYFKENVGVTAREYRNGRLKIFREENEK</sequence>
<keyword evidence="2" id="KW-0238">DNA-binding</keyword>
<dbReference type="GO" id="GO:0043565">
    <property type="term" value="F:sequence-specific DNA binding"/>
    <property type="evidence" value="ECO:0007669"/>
    <property type="project" value="InterPro"/>
</dbReference>
<protein>
    <submittedName>
        <fullName evidence="5">AraC family transcriptional regulator</fullName>
    </submittedName>
</protein>
<dbReference type="Pfam" id="PF12833">
    <property type="entry name" value="HTH_18"/>
    <property type="match status" value="1"/>
</dbReference>
<feature type="domain" description="HTH araC/xylS-type" evidence="4">
    <location>
        <begin position="180"/>
        <end position="279"/>
    </location>
</feature>
<evidence type="ECO:0000256" key="3">
    <source>
        <dbReference type="ARBA" id="ARBA00023163"/>
    </source>
</evidence>
<evidence type="ECO:0000259" key="4">
    <source>
        <dbReference type="PROSITE" id="PS01124"/>
    </source>
</evidence>
<dbReference type="EMBL" id="PIOD01000010">
    <property type="protein sequence ID" value="RDW18605.1"/>
    <property type="molecule type" value="Genomic_DNA"/>
</dbReference>
<dbReference type="Pfam" id="PF02311">
    <property type="entry name" value="AraC_binding"/>
    <property type="match status" value="1"/>
</dbReference>
<dbReference type="InterPro" id="IPR009057">
    <property type="entry name" value="Homeodomain-like_sf"/>
</dbReference>
<dbReference type="InterPro" id="IPR020449">
    <property type="entry name" value="Tscrpt_reg_AraC-type_HTH"/>
</dbReference>
<evidence type="ECO:0000256" key="2">
    <source>
        <dbReference type="ARBA" id="ARBA00023125"/>
    </source>
</evidence>
<accession>A0A3D8PUJ0</accession>
<name>A0A3D8PUJ0_9BACI</name>
<evidence type="ECO:0000313" key="6">
    <source>
        <dbReference type="Proteomes" id="UP000256520"/>
    </source>
</evidence>
<dbReference type="Gene3D" id="1.10.10.60">
    <property type="entry name" value="Homeodomain-like"/>
    <property type="match status" value="2"/>
</dbReference>
<dbReference type="InterPro" id="IPR018062">
    <property type="entry name" value="HTH_AraC-typ_CS"/>
</dbReference>
<dbReference type="OrthoDB" id="2713997at2"/>
<dbReference type="InterPro" id="IPR018060">
    <property type="entry name" value="HTH_AraC"/>
</dbReference>
<dbReference type="InterPro" id="IPR014710">
    <property type="entry name" value="RmlC-like_jellyroll"/>
</dbReference>
<dbReference type="PROSITE" id="PS00041">
    <property type="entry name" value="HTH_ARAC_FAMILY_1"/>
    <property type="match status" value="1"/>
</dbReference>
<dbReference type="Gene3D" id="2.60.120.10">
    <property type="entry name" value="Jelly Rolls"/>
    <property type="match status" value="1"/>
</dbReference>
<dbReference type="SUPFAM" id="SSF51215">
    <property type="entry name" value="Regulatory protein AraC"/>
    <property type="match status" value="1"/>
</dbReference>
<dbReference type="Proteomes" id="UP000256520">
    <property type="component" value="Unassembled WGS sequence"/>
</dbReference>
<dbReference type="PROSITE" id="PS01124">
    <property type="entry name" value="HTH_ARAC_FAMILY_2"/>
    <property type="match status" value="1"/>
</dbReference>
<dbReference type="InterPro" id="IPR003313">
    <property type="entry name" value="AraC-bd"/>
</dbReference>
<evidence type="ECO:0000313" key="5">
    <source>
        <dbReference type="EMBL" id="RDW18605.1"/>
    </source>
</evidence>
<dbReference type="SMART" id="SM00342">
    <property type="entry name" value="HTH_ARAC"/>
    <property type="match status" value="1"/>
</dbReference>
<dbReference type="GO" id="GO:0003700">
    <property type="term" value="F:DNA-binding transcription factor activity"/>
    <property type="evidence" value="ECO:0007669"/>
    <property type="project" value="InterPro"/>
</dbReference>
<dbReference type="PRINTS" id="PR00032">
    <property type="entry name" value="HTHARAC"/>
</dbReference>
<dbReference type="PANTHER" id="PTHR43280:SF28">
    <property type="entry name" value="HTH-TYPE TRANSCRIPTIONAL ACTIVATOR RHAS"/>
    <property type="match status" value="1"/>
</dbReference>
<proteinExistence type="predicted"/>
<dbReference type="AlphaFoldDB" id="A0A3D8PUJ0"/>
<keyword evidence="3" id="KW-0804">Transcription</keyword>
<comment type="caution">
    <text evidence="5">The sequence shown here is derived from an EMBL/GenBank/DDBJ whole genome shotgun (WGS) entry which is preliminary data.</text>
</comment>
<keyword evidence="6" id="KW-1185">Reference proteome</keyword>
<organism evidence="5 6">
    <name type="scientific">Oceanobacillus chungangensis</name>
    <dbReference type="NCBI Taxonomy" id="1229152"/>
    <lineage>
        <taxon>Bacteria</taxon>
        <taxon>Bacillati</taxon>
        <taxon>Bacillota</taxon>
        <taxon>Bacilli</taxon>
        <taxon>Bacillales</taxon>
        <taxon>Bacillaceae</taxon>
        <taxon>Oceanobacillus</taxon>
    </lineage>
</organism>